<evidence type="ECO:0000313" key="4">
    <source>
        <dbReference type="Proteomes" id="UP000004070"/>
    </source>
</evidence>
<dbReference type="InterPro" id="IPR051471">
    <property type="entry name" value="Bacterial_PTS_sugar_comp"/>
</dbReference>
<feature type="domain" description="PTS EIIA type-4" evidence="2">
    <location>
        <begin position="1"/>
        <end position="128"/>
    </location>
</feature>
<dbReference type="GO" id="GO:0016740">
    <property type="term" value="F:transferase activity"/>
    <property type="evidence" value="ECO:0007669"/>
    <property type="project" value="UniProtKB-KW"/>
</dbReference>
<sequence length="137" mass="14960">MFDLLIVTHGNLGTEFLATLDLVYGKPNGWINACGFLAKQSPEELYAQVEDYVWQSRNRGGCLIVTDIPGGSPFLMSARAYKKFHDTIPVEVISGLNLGMLLEVASIQSEKTLSEAAEIACSSGMQSVRSLFTQLDL</sequence>
<dbReference type="eggNOG" id="COG2893">
    <property type="taxonomic scope" value="Bacteria"/>
</dbReference>
<dbReference type="Pfam" id="PF03610">
    <property type="entry name" value="EIIA-man"/>
    <property type="match status" value="1"/>
</dbReference>
<dbReference type="Proteomes" id="UP000004070">
    <property type="component" value="Unassembled WGS sequence"/>
</dbReference>
<dbReference type="EMBL" id="ACFE01000001">
    <property type="protein sequence ID" value="EEE18135.1"/>
    <property type="molecule type" value="Genomic_DNA"/>
</dbReference>
<organism evidence="3 4">
    <name type="scientific">Lancefieldella rimae (strain ATCC 49626 / DSM 7090 / CCUG 31168 / NBRC 15546 / VPI D140H-11A)</name>
    <name type="common">Atopobium rimae</name>
    <dbReference type="NCBI Taxonomy" id="553184"/>
    <lineage>
        <taxon>Bacteria</taxon>
        <taxon>Bacillati</taxon>
        <taxon>Actinomycetota</taxon>
        <taxon>Coriobacteriia</taxon>
        <taxon>Coriobacteriales</taxon>
        <taxon>Atopobiaceae</taxon>
        <taxon>Lancefieldella</taxon>
    </lineage>
</organism>
<dbReference type="Gene3D" id="3.40.50.510">
    <property type="entry name" value="Phosphotransferase system, mannose-type IIA component"/>
    <property type="match status" value="1"/>
</dbReference>
<name>B9CKY0_LANR4</name>
<dbReference type="GO" id="GO:0016020">
    <property type="term" value="C:membrane"/>
    <property type="evidence" value="ECO:0007669"/>
    <property type="project" value="InterPro"/>
</dbReference>
<reference evidence="3 4" key="1">
    <citation type="submission" date="2009-01" db="EMBL/GenBank/DDBJ databases">
        <authorList>
            <person name="Madupu R."/>
            <person name="Sebastian Y."/>
            <person name="Durkin A.S."/>
            <person name="Torralba M."/>
            <person name="Methe B."/>
            <person name="Sutton G.G."/>
            <person name="Strausberg R.L."/>
            <person name="Nelson K.E."/>
        </authorList>
    </citation>
    <scope>NUCLEOTIDE SEQUENCE [LARGE SCALE GENOMIC DNA]</scope>
    <source>
        <strain evidence="3 4">ATCC 49626</strain>
    </source>
</reference>
<evidence type="ECO:0000256" key="1">
    <source>
        <dbReference type="ARBA" id="ARBA00022679"/>
    </source>
</evidence>
<protein>
    <submittedName>
        <fullName evidence="3">PTS system fructose IIA component</fullName>
    </submittedName>
</protein>
<dbReference type="InterPro" id="IPR004701">
    <property type="entry name" value="PTS_EIIA_man-typ"/>
</dbReference>
<dbReference type="AlphaFoldDB" id="B9CKY0"/>
<evidence type="ECO:0000259" key="2">
    <source>
        <dbReference type="PROSITE" id="PS51096"/>
    </source>
</evidence>
<dbReference type="SUPFAM" id="SSF53062">
    <property type="entry name" value="PTS system fructose IIA component-like"/>
    <property type="match status" value="1"/>
</dbReference>
<comment type="caution">
    <text evidence="3">The sequence shown here is derived from an EMBL/GenBank/DDBJ whole genome shotgun (WGS) entry which is preliminary data.</text>
</comment>
<dbReference type="InterPro" id="IPR036662">
    <property type="entry name" value="PTS_EIIA_man-typ_sf"/>
</dbReference>
<dbReference type="PANTHER" id="PTHR33799:SF1">
    <property type="entry name" value="PTS SYSTEM MANNOSE-SPECIFIC EIIAB COMPONENT-RELATED"/>
    <property type="match status" value="1"/>
</dbReference>
<dbReference type="GO" id="GO:0009401">
    <property type="term" value="P:phosphoenolpyruvate-dependent sugar phosphotransferase system"/>
    <property type="evidence" value="ECO:0007669"/>
    <property type="project" value="InterPro"/>
</dbReference>
<proteinExistence type="predicted"/>
<keyword evidence="1" id="KW-0808">Transferase</keyword>
<gene>
    <name evidence="3" type="ORF">ATORI0001_0693</name>
</gene>
<dbReference type="PROSITE" id="PS51096">
    <property type="entry name" value="PTS_EIIA_TYPE_4"/>
    <property type="match status" value="1"/>
</dbReference>
<accession>B9CKY0</accession>
<dbReference type="PANTHER" id="PTHR33799">
    <property type="entry name" value="PTS PERMEASE-RELATED-RELATED"/>
    <property type="match status" value="1"/>
</dbReference>
<evidence type="ECO:0000313" key="3">
    <source>
        <dbReference type="EMBL" id="EEE18135.1"/>
    </source>
</evidence>